<keyword evidence="1" id="KW-0472">Membrane</keyword>
<reference evidence="3 4" key="1">
    <citation type="submission" date="2023-06" db="EMBL/GenBank/DDBJ databases">
        <title>Aquibacillus rhizosphaerae LR5S19.</title>
        <authorList>
            <person name="Sun J.-Q."/>
        </authorList>
    </citation>
    <scope>NUCLEOTIDE SEQUENCE [LARGE SCALE GENOMIC DNA]</scope>
    <source>
        <strain evidence="3 4">LR5S19</strain>
    </source>
</reference>
<feature type="domain" description="DUF4190" evidence="2">
    <location>
        <begin position="19"/>
        <end position="81"/>
    </location>
</feature>
<sequence length="94" mass="10308">MSNVDVSNDIDIKDNRKCIVSLVLGILSIITFIVAYLGVILSIIGLIYGFLGLKEVNRFKQNGKRKAVTGITCCFLGIFLAFMSNIIAVYAIFS</sequence>
<dbReference type="Proteomes" id="UP001235343">
    <property type="component" value="Unassembled WGS sequence"/>
</dbReference>
<feature type="transmembrane region" description="Helical" evidence="1">
    <location>
        <begin position="71"/>
        <end position="93"/>
    </location>
</feature>
<evidence type="ECO:0000313" key="4">
    <source>
        <dbReference type="Proteomes" id="UP001235343"/>
    </source>
</evidence>
<evidence type="ECO:0000313" key="3">
    <source>
        <dbReference type="EMBL" id="MDL4839976.1"/>
    </source>
</evidence>
<gene>
    <name evidence="3" type="ORF">QQS35_05845</name>
</gene>
<dbReference type="RefSeq" id="WP_285930975.1">
    <property type="nucleotide sequence ID" value="NZ_JASTZU010000020.1"/>
</dbReference>
<dbReference type="Pfam" id="PF13828">
    <property type="entry name" value="DUF4190"/>
    <property type="match status" value="1"/>
</dbReference>
<proteinExistence type="predicted"/>
<dbReference type="EMBL" id="JASTZU010000020">
    <property type="protein sequence ID" value="MDL4839976.1"/>
    <property type="molecule type" value="Genomic_DNA"/>
</dbReference>
<evidence type="ECO:0000259" key="2">
    <source>
        <dbReference type="Pfam" id="PF13828"/>
    </source>
</evidence>
<protein>
    <submittedName>
        <fullName evidence="3">DUF4190 domain-containing protein</fullName>
    </submittedName>
</protein>
<name>A0ABT7L5X7_9BACI</name>
<dbReference type="InterPro" id="IPR025241">
    <property type="entry name" value="DUF4190"/>
</dbReference>
<accession>A0ABT7L5X7</accession>
<organism evidence="3 4">
    <name type="scientific">Aquibacillus rhizosphaerae</name>
    <dbReference type="NCBI Taxonomy" id="3051431"/>
    <lineage>
        <taxon>Bacteria</taxon>
        <taxon>Bacillati</taxon>
        <taxon>Bacillota</taxon>
        <taxon>Bacilli</taxon>
        <taxon>Bacillales</taxon>
        <taxon>Bacillaceae</taxon>
        <taxon>Aquibacillus</taxon>
    </lineage>
</organism>
<comment type="caution">
    <text evidence="3">The sequence shown here is derived from an EMBL/GenBank/DDBJ whole genome shotgun (WGS) entry which is preliminary data.</text>
</comment>
<keyword evidence="1" id="KW-0812">Transmembrane</keyword>
<feature type="transmembrane region" description="Helical" evidence="1">
    <location>
        <begin position="20"/>
        <end position="51"/>
    </location>
</feature>
<evidence type="ECO:0000256" key="1">
    <source>
        <dbReference type="SAM" id="Phobius"/>
    </source>
</evidence>
<keyword evidence="4" id="KW-1185">Reference proteome</keyword>
<keyword evidence="1" id="KW-1133">Transmembrane helix</keyword>